<feature type="compositionally biased region" description="Basic residues" evidence="2">
    <location>
        <begin position="346"/>
        <end position="355"/>
    </location>
</feature>
<comment type="caution">
    <text evidence="4">The sequence shown here is derived from an EMBL/GenBank/DDBJ whole genome shotgun (WGS) entry which is preliminary data.</text>
</comment>
<reference evidence="4 5" key="1">
    <citation type="journal article" date="2020" name="Genomics">
        <title>Complete, high-quality genomes from long-read metagenomic sequencing of two wolf lichen thalli reveals enigmatic genome architecture.</title>
        <authorList>
            <person name="McKenzie S.K."/>
            <person name="Walston R.F."/>
            <person name="Allen J.L."/>
        </authorList>
    </citation>
    <scope>NUCLEOTIDE SEQUENCE [LARGE SCALE GENOMIC DNA]</scope>
    <source>
        <strain evidence="4">WasteWater2</strain>
    </source>
</reference>
<proteinExistence type="predicted"/>
<feature type="domain" description="Ketosynthase family 3 (KS3)" evidence="3">
    <location>
        <begin position="66"/>
        <end position="376"/>
    </location>
</feature>
<dbReference type="InterPro" id="IPR016039">
    <property type="entry name" value="Thiolase-like"/>
</dbReference>
<evidence type="ECO:0000256" key="1">
    <source>
        <dbReference type="ARBA" id="ARBA00022679"/>
    </source>
</evidence>
<protein>
    <recommendedName>
        <fullName evidence="3">Ketosynthase family 3 (KS3) domain-containing protein</fullName>
    </recommendedName>
</protein>
<dbReference type="Gene3D" id="3.40.47.10">
    <property type="match status" value="1"/>
</dbReference>
<evidence type="ECO:0000313" key="4">
    <source>
        <dbReference type="EMBL" id="KAF6228785.1"/>
    </source>
</evidence>
<dbReference type="InterPro" id="IPR014030">
    <property type="entry name" value="Ketoacyl_synth_N"/>
</dbReference>
<dbReference type="GO" id="GO:0004312">
    <property type="term" value="F:fatty acid synthase activity"/>
    <property type="evidence" value="ECO:0007669"/>
    <property type="project" value="TreeGrafter"/>
</dbReference>
<dbReference type="RefSeq" id="XP_037159600.1">
    <property type="nucleotide sequence ID" value="XM_037313512.1"/>
</dbReference>
<feature type="compositionally biased region" description="Polar residues" evidence="2">
    <location>
        <begin position="363"/>
        <end position="376"/>
    </location>
</feature>
<dbReference type="PROSITE" id="PS00606">
    <property type="entry name" value="KS3_1"/>
    <property type="match status" value="1"/>
</dbReference>
<dbReference type="InterPro" id="IPR018201">
    <property type="entry name" value="Ketoacyl_synth_AS"/>
</dbReference>
<dbReference type="PROSITE" id="PS52004">
    <property type="entry name" value="KS3_2"/>
    <property type="match status" value="1"/>
</dbReference>
<keyword evidence="1" id="KW-0808">Transferase</keyword>
<dbReference type="EMBL" id="JACCJC010000074">
    <property type="protein sequence ID" value="KAF6228785.1"/>
    <property type="molecule type" value="Genomic_DNA"/>
</dbReference>
<evidence type="ECO:0000259" key="3">
    <source>
        <dbReference type="PROSITE" id="PS52004"/>
    </source>
</evidence>
<dbReference type="Pfam" id="PF00109">
    <property type="entry name" value="ketoacyl-synt"/>
    <property type="match status" value="1"/>
</dbReference>
<dbReference type="InterPro" id="IPR020841">
    <property type="entry name" value="PKS_Beta-ketoAc_synthase_dom"/>
</dbReference>
<dbReference type="InterPro" id="IPR050091">
    <property type="entry name" value="PKS_NRPS_Biosynth_Enz"/>
</dbReference>
<evidence type="ECO:0000256" key="2">
    <source>
        <dbReference type="SAM" id="MobiDB-lite"/>
    </source>
</evidence>
<dbReference type="CDD" id="cd00833">
    <property type="entry name" value="PKS"/>
    <property type="match status" value="1"/>
</dbReference>
<dbReference type="GeneID" id="59293274"/>
<dbReference type="GO" id="GO:0004315">
    <property type="term" value="F:3-oxoacyl-[acyl-carrier-protein] synthase activity"/>
    <property type="evidence" value="ECO:0007669"/>
    <property type="project" value="InterPro"/>
</dbReference>
<accession>A0A8H6FHS1</accession>
<evidence type="ECO:0000313" key="5">
    <source>
        <dbReference type="Proteomes" id="UP000578531"/>
    </source>
</evidence>
<dbReference type="Proteomes" id="UP000578531">
    <property type="component" value="Unassembled WGS sequence"/>
</dbReference>
<organism evidence="4 5">
    <name type="scientific">Letharia columbiana</name>
    <dbReference type="NCBI Taxonomy" id="112416"/>
    <lineage>
        <taxon>Eukaryota</taxon>
        <taxon>Fungi</taxon>
        <taxon>Dikarya</taxon>
        <taxon>Ascomycota</taxon>
        <taxon>Pezizomycotina</taxon>
        <taxon>Lecanoromycetes</taxon>
        <taxon>OSLEUM clade</taxon>
        <taxon>Lecanoromycetidae</taxon>
        <taxon>Lecanorales</taxon>
        <taxon>Lecanorineae</taxon>
        <taxon>Parmeliaceae</taxon>
        <taxon>Letharia</taxon>
    </lineage>
</organism>
<keyword evidence="5" id="KW-1185">Reference proteome</keyword>
<feature type="region of interest" description="Disordered" evidence="2">
    <location>
        <begin position="333"/>
        <end position="376"/>
    </location>
</feature>
<dbReference type="SMART" id="SM00825">
    <property type="entry name" value="PKS_KS"/>
    <property type="match status" value="1"/>
</dbReference>
<dbReference type="PANTHER" id="PTHR43775">
    <property type="entry name" value="FATTY ACID SYNTHASE"/>
    <property type="match status" value="1"/>
</dbReference>
<dbReference type="GO" id="GO:0044550">
    <property type="term" value="P:secondary metabolite biosynthetic process"/>
    <property type="evidence" value="ECO:0007669"/>
    <property type="project" value="TreeGrafter"/>
</dbReference>
<dbReference type="GO" id="GO:0006633">
    <property type="term" value="P:fatty acid biosynthetic process"/>
    <property type="evidence" value="ECO:0007669"/>
    <property type="project" value="InterPro"/>
</dbReference>
<dbReference type="OrthoDB" id="329835at2759"/>
<dbReference type="AlphaFoldDB" id="A0A8H6FHS1"/>
<name>A0A8H6FHS1_9LECA</name>
<dbReference type="SUPFAM" id="SSF53901">
    <property type="entry name" value="Thiolase-like"/>
    <property type="match status" value="1"/>
</dbReference>
<gene>
    <name evidence="4" type="ORF">HO173_011632</name>
</gene>
<sequence length="376" mass="40834">MINVVEPSQHELKKIETVVVKSVSPSPSTEDDHDLPKLERMPQTVRTNGQVNGFRTPETIDSLDSDDPVVIVGMACRLPGGVSSPHDLWNLLIQQKSGQCKVPKERFNIDGYYHPEGDRAGAMISKGGYFINEDVRQFENTFFGINNLEATYMDPQQRKLLEVVYECFENSGTSLEDVAGSNVGVYVGNFTVDFQTMQTRDPEYLHRYSATGSGTAILANRLSYIFDLRGPSFALDTACSSTIYCLHNAVVALQGGECDAAIVAGANLITAPEQHLGTMKGGVISPTSTCHTFDASADGYGRAEGVNALYVKRLSTALRDGDPIRAVVRGTAINAHPESHSPVSLVKKRSSGKHIGKPDLTRRTQPTSNATELEPG</sequence>
<dbReference type="PANTHER" id="PTHR43775:SF50">
    <property type="entry name" value="HIGHLY REDUCING POLYKETIDE SYNTHASE SRDA"/>
    <property type="match status" value="1"/>
</dbReference>